<dbReference type="Pfam" id="PF13385">
    <property type="entry name" value="Laminin_G_3"/>
    <property type="match status" value="1"/>
</dbReference>
<dbReference type="SUPFAM" id="SSF49899">
    <property type="entry name" value="Concanavalin A-like lectins/glucanases"/>
    <property type="match status" value="1"/>
</dbReference>
<dbReference type="AlphaFoldDB" id="X0WB34"/>
<organism evidence="1">
    <name type="scientific">marine sediment metagenome</name>
    <dbReference type="NCBI Taxonomy" id="412755"/>
    <lineage>
        <taxon>unclassified sequences</taxon>
        <taxon>metagenomes</taxon>
        <taxon>ecological metagenomes</taxon>
    </lineage>
</organism>
<evidence type="ECO:0000313" key="1">
    <source>
        <dbReference type="EMBL" id="GAG28134.1"/>
    </source>
</evidence>
<dbReference type="EMBL" id="BARS01031185">
    <property type="protein sequence ID" value="GAG28134.1"/>
    <property type="molecule type" value="Genomic_DNA"/>
</dbReference>
<gene>
    <name evidence="1" type="ORF">S01H1_48558</name>
</gene>
<feature type="non-terminal residue" evidence="1">
    <location>
        <position position="262"/>
    </location>
</feature>
<feature type="non-terminal residue" evidence="1">
    <location>
        <position position="1"/>
    </location>
</feature>
<proteinExistence type="predicted"/>
<protein>
    <recommendedName>
        <fullName evidence="2">Laminin G domain-containing protein</fullName>
    </recommendedName>
</protein>
<accession>X0WB34</accession>
<evidence type="ECO:0008006" key="2">
    <source>
        <dbReference type="Google" id="ProtNLM"/>
    </source>
</evidence>
<sequence length="262" mass="28443">TVDSSGNNYDGTFTGDVQWSNDGVYGTCLQFSGGVAIRSYVEAAGSQAIEFGDTDISISVWIKTTATKEMTILTNVRNSGHHSIDMEQTPTLGVNRDDVHIGKVSYDNVFVTSIDSLATVNDGEWHHVALVQSHSFAETEGWTLYIDGNPDAKKSLDNSPDAGGQRVRIGGGVSHPSFSNSFIGLIDDIRIYDNALSETEVMSLVIGESDFAFRQNPADGTTDVPRDVVLSWMPGKYADKHDVYFGTNFDDVNDASRTDPRG</sequence>
<reference evidence="1" key="1">
    <citation type="journal article" date="2014" name="Front. Microbiol.">
        <title>High frequency of phylogenetically diverse reductive dehalogenase-homologous genes in deep subseafloor sedimentary metagenomes.</title>
        <authorList>
            <person name="Kawai M."/>
            <person name="Futagami T."/>
            <person name="Toyoda A."/>
            <person name="Takaki Y."/>
            <person name="Nishi S."/>
            <person name="Hori S."/>
            <person name="Arai W."/>
            <person name="Tsubouchi T."/>
            <person name="Morono Y."/>
            <person name="Uchiyama I."/>
            <person name="Ito T."/>
            <person name="Fujiyama A."/>
            <person name="Inagaki F."/>
            <person name="Takami H."/>
        </authorList>
    </citation>
    <scope>NUCLEOTIDE SEQUENCE</scope>
    <source>
        <strain evidence="1">Expedition CK06-06</strain>
    </source>
</reference>
<dbReference type="InterPro" id="IPR013320">
    <property type="entry name" value="ConA-like_dom_sf"/>
</dbReference>
<dbReference type="Gene3D" id="2.60.120.200">
    <property type="match status" value="1"/>
</dbReference>
<name>X0WB34_9ZZZZ</name>
<comment type="caution">
    <text evidence="1">The sequence shown here is derived from an EMBL/GenBank/DDBJ whole genome shotgun (WGS) entry which is preliminary data.</text>
</comment>